<dbReference type="InterPro" id="IPR027477">
    <property type="entry name" value="Succ_DH/fumarate_Rdtase_cat_sf"/>
</dbReference>
<evidence type="ECO:0000256" key="10">
    <source>
        <dbReference type="ARBA" id="ARBA00048305"/>
    </source>
</evidence>
<keyword evidence="16" id="KW-1185">Reference proteome</keyword>
<dbReference type="Pfam" id="PF00890">
    <property type="entry name" value="FAD_binding_2"/>
    <property type="match status" value="1"/>
</dbReference>
<evidence type="ECO:0000259" key="13">
    <source>
        <dbReference type="Pfam" id="PF00890"/>
    </source>
</evidence>
<comment type="catalytic activity">
    <reaction evidence="10">
        <text>L-aspartate + O2 = iminosuccinate + H2O2</text>
        <dbReference type="Rhea" id="RHEA:25876"/>
        <dbReference type="ChEBI" id="CHEBI:15379"/>
        <dbReference type="ChEBI" id="CHEBI:16240"/>
        <dbReference type="ChEBI" id="CHEBI:29991"/>
        <dbReference type="ChEBI" id="CHEBI:77875"/>
        <dbReference type="EC" id="1.4.3.16"/>
    </reaction>
    <physiologicalReaction direction="left-to-right" evidence="10">
        <dbReference type="Rhea" id="RHEA:25877"/>
    </physiologicalReaction>
</comment>
<dbReference type="NCBIfam" id="NF005978">
    <property type="entry name" value="PRK08071.1"/>
    <property type="match status" value="1"/>
</dbReference>
<dbReference type="Proteomes" id="UP000194143">
    <property type="component" value="Chromosome"/>
</dbReference>
<dbReference type="FunFam" id="3.90.700.10:FF:000002">
    <property type="entry name" value="L-aspartate oxidase"/>
    <property type="match status" value="1"/>
</dbReference>
<dbReference type="AlphaFoldDB" id="A0A1W6WU29"/>
<dbReference type="SUPFAM" id="SSF56425">
    <property type="entry name" value="Succinate dehydrogenase/fumarate reductase flavoprotein, catalytic domain"/>
    <property type="match status" value="1"/>
</dbReference>
<reference evidence="15 16" key="1">
    <citation type="submission" date="2017-04" db="EMBL/GenBank/DDBJ databases">
        <title>Complete Genome Sequence of Bacillus thuringiensis type Strain ATCC 10792.</title>
        <authorList>
            <person name="Oh D.-H."/>
            <person name="Park B.-J."/>
            <person name="Shuai W."/>
            <person name="Chelliah R."/>
        </authorList>
    </citation>
    <scope>NUCLEOTIDE SEQUENCE [LARGE SCALE GENOMIC DNA]</scope>
    <source>
        <strain evidence="15 16">ATCC 10792</strain>
    </source>
</reference>
<evidence type="ECO:0000256" key="4">
    <source>
        <dbReference type="ARBA" id="ARBA00012173"/>
    </source>
</evidence>
<evidence type="ECO:0000256" key="5">
    <source>
        <dbReference type="ARBA" id="ARBA00021901"/>
    </source>
</evidence>
<dbReference type="Gene3D" id="3.50.50.60">
    <property type="entry name" value="FAD/NAD(P)-binding domain"/>
    <property type="match status" value="1"/>
</dbReference>
<feature type="domain" description="Fumarate reductase/succinate dehydrogenase flavoprotein-like C-terminal" evidence="14">
    <location>
        <begin position="412"/>
        <end position="493"/>
    </location>
</feature>
<dbReference type="PANTHER" id="PTHR42716:SF2">
    <property type="entry name" value="L-ASPARTATE OXIDASE, CHLOROPLASTIC"/>
    <property type="match status" value="1"/>
</dbReference>
<evidence type="ECO:0000313" key="16">
    <source>
        <dbReference type="Proteomes" id="UP000194143"/>
    </source>
</evidence>
<dbReference type="GO" id="GO:0034628">
    <property type="term" value="P:'de novo' NAD+ biosynthetic process from L-aspartate"/>
    <property type="evidence" value="ECO:0007669"/>
    <property type="project" value="TreeGrafter"/>
</dbReference>
<dbReference type="GO" id="GO:0008734">
    <property type="term" value="F:L-aspartate oxidase activity"/>
    <property type="evidence" value="ECO:0007669"/>
    <property type="project" value="UniProtKB-UniRule"/>
</dbReference>
<keyword evidence="6 12" id="KW-0285">Flavoprotein</keyword>
<sequence length="509" mass="56235">MPSADVLIIGSGVAALRVAKEICHEKNVIIITKETKRSNNTHLAQGGIAAAVATYDNPNDHFEDTLVAGCHYNNEEVVRYLVEEGPKEINNLIERGMKFDGDETGPHLGKEGAHRKRRILHAGGDATGKNLLEHLIQEVAPYVTVVEQEMVLDFIIEKDKCVGVLTRNNKGELKRYNADYTVLASGGIGGLYAFTSNDETITGDGLAMVYRAGGELVDLEFIQFHPTMLYAGGRCSGLVSEAVRGEGAVLINGKGQRFMMDIHYEQDLAPRDVVARAIHEQLLAGEKVYLNIEMIQNFEQRFPTVSSICKTNGVDINKNLIPVVPGTHFHMGGVKTNCDGETSIPNLYAVGEVACNGVHGANRLASNSLLEGLVFGGRIGRHILSRETKEKVNMLAEKEAKFIVLNHLPTKEEIQKCMMKYVGIVRTEQSLSYAKRWLSKYGVRNMILQHDVLTNEEITLINMLTVCELIVVSALQREESIGGHYRSDYPDKNIGKKEIVRVKGKLQLV</sequence>
<comment type="pathway">
    <text evidence="2 12">Cofactor biosynthesis; NAD(+) biosynthesis; iminoaspartate from L-aspartate (oxidase route): step 1/1.</text>
</comment>
<keyword evidence="8 12" id="KW-0274">FAD</keyword>
<dbReference type="PANTHER" id="PTHR42716">
    <property type="entry name" value="L-ASPARTATE OXIDASE"/>
    <property type="match status" value="1"/>
</dbReference>
<evidence type="ECO:0000256" key="2">
    <source>
        <dbReference type="ARBA" id="ARBA00004950"/>
    </source>
</evidence>
<keyword evidence="9 12" id="KW-0560">Oxidoreductase</keyword>
<dbReference type="InterPro" id="IPR005288">
    <property type="entry name" value="NadB"/>
</dbReference>
<dbReference type="Gene3D" id="1.20.58.100">
    <property type="entry name" value="Fumarate reductase/succinate dehydrogenase flavoprotein-like, C-terminal domain"/>
    <property type="match status" value="1"/>
</dbReference>
<evidence type="ECO:0000313" key="15">
    <source>
        <dbReference type="EMBL" id="ARP59739.1"/>
    </source>
</evidence>
<feature type="domain" description="FAD-dependent oxidoreductase 2 FAD-binding" evidence="13">
    <location>
        <begin position="5"/>
        <end position="369"/>
    </location>
</feature>
<organism evidence="15 16">
    <name type="scientific">Bacillus thuringiensis</name>
    <dbReference type="NCBI Taxonomy" id="1428"/>
    <lineage>
        <taxon>Bacteria</taxon>
        <taxon>Bacillati</taxon>
        <taxon>Bacillota</taxon>
        <taxon>Bacilli</taxon>
        <taxon>Bacillales</taxon>
        <taxon>Bacillaceae</taxon>
        <taxon>Bacillus</taxon>
        <taxon>Bacillus cereus group</taxon>
    </lineage>
</organism>
<dbReference type="UniPathway" id="UPA00253">
    <property type="reaction ID" value="UER00326"/>
</dbReference>
<dbReference type="InterPro" id="IPR036188">
    <property type="entry name" value="FAD/NAD-bd_sf"/>
</dbReference>
<dbReference type="InterPro" id="IPR015939">
    <property type="entry name" value="Fum_Rdtase/Succ_DH_flav-like_C"/>
</dbReference>
<evidence type="ECO:0000259" key="14">
    <source>
        <dbReference type="Pfam" id="PF02910"/>
    </source>
</evidence>
<dbReference type="GO" id="GO:0033765">
    <property type="term" value="F:steroid dehydrogenase activity, acting on the CH-CH group of donors"/>
    <property type="evidence" value="ECO:0007669"/>
    <property type="project" value="UniProtKB-ARBA"/>
</dbReference>
<evidence type="ECO:0000256" key="12">
    <source>
        <dbReference type="RuleBase" id="RU362049"/>
    </source>
</evidence>
<dbReference type="SUPFAM" id="SSF51905">
    <property type="entry name" value="FAD/NAD(P)-binding domain"/>
    <property type="match status" value="1"/>
</dbReference>
<comment type="similarity">
    <text evidence="3 12">Belongs to the FAD-dependent oxidoreductase 2 family. NadB subfamily.</text>
</comment>
<dbReference type="PRINTS" id="PR00368">
    <property type="entry name" value="FADPNR"/>
</dbReference>
<evidence type="ECO:0000256" key="9">
    <source>
        <dbReference type="ARBA" id="ARBA00023002"/>
    </source>
</evidence>
<keyword evidence="7 12" id="KW-0662">Pyridine nucleotide biosynthesis</keyword>
<dbReference type="InterPro" id="IPR037099">
    <property type="entry name" value="Fum_R/Succ_DH_flav-like_C_sf"/>
</dbReference>
<dbReference type="EMBL" id="CP021061">
    <property type="protein sequence ID" value="ARP59739.1"/>
    <property type="molecule type" value="Genomic_DNA"/>
</dbReference>
<dbReference type="Pfam" id="PF02910">
    <property type="entry name" value="Succ_DH_flav_C"/>
    <property type="match status" value="1"/>
</dbReference>
<dbReference type="SMR" id="A0A1W6WU29"/>
<dbReference type="InterPro" id="IPR003953">
    <property type="entry name" value="FAD-dep_OxRdtase_2_FAD-bd"/>
</dbReference>
<comment type="function">
    <text evidence="12">Catalyzes the oxidation of L-aspartate to iminoaspartate.</text>
</comment>
<evidence type="ECO:0000256" key="1">
    <source>
        <dbReference type="ARBA" id="ARBA00001974"/>
    </source>
</evidence>
<dbReference type="SUPFAM" id="SSF46977">
    <property type="entry name" value="Succinate dehydrogenase/fumarate reductase flavoprotein C-terminal domain"/>
    <property type="match status" value="1"/>
</dbReference>
<proteinExistence type="inferred from homology"/>
<evidence type="ECO:0000256" key="3">
    <source>
        <dbReference type="ARBA" id="ARBA00008562"/>
    </source>
</evidence>
<accession>A0A1W6WU29</accession>
<evidence type="ECO:0000256" key="11">
    <source>
        <dbReference type="NCBIfam" id="TIGR00551"/>
    </source>
</evidence>
<evidence type="ECO:0000256" key="6">
    <source>
        <dbReference type="ARBA" id="ARBA00022630"/>
    </source>
</evidence>
<dbReference type="GO" id="GO:0005737">
    <property type="term" value="C:cytoplasm"/>
    <property type="evidence" value="ECO:0007669"/>
    <property type="project" value="UniProtKB-SubCell"/>
</dbReference>
<comment type="cofactor">
    <cofactor evidence="1 12">
        <name>FAD</name>
        <dbReference type="ChEBI" id="CHEBI:57692"/>
    </cofactor>
</comment>
<protein>
    <recommendedName>
        <fullName evidence="5 11">L-aspartate oxidase</fullName>
        <ecNumber evidence="4 11">1.4.3.16</ecNumber>
    </recommendedName>
</protein>
<dbReference type="EC" id="1.4.3.16" evidence="4 11"/>
<dbReference type="RefSeq" id="WP_001138546.1">
    <property type="nucleotide sequence ID" value="NZ_CP021061.1"/>
</dbReference>
<dbReference type="GeneID" id="67468725"/>
<name>A0A1W6WU29_BACTU</name>
<evidence type="ECO:0000256" key="8">
    <source>
        <dbReference type="ARBA" id="ARBA00022827"/>
    </source>
</evidence>
<gene>
    <name evidence="15" type="ORF">CAB88_22730</name>
</gene>
<dbReference type="NCBIfam" id="TIGR00551">
    <property type="entry name" value="nadB"/>
    <property type="match status" value="1"/>
</dbReference>
<evidence type="ECO:0000256" key="7">
    <source>
        <dbReference type="ARBA" id="ARBA00022642"/>
    </source>
</evidence>
<dbReference type="Gene3D" id="3.90.700.10">
    <property type="entry name" value="Succinate dehydrogenase/fumarate reductase flavoprotein, catalytic domain"/>
    <property type="match status" value="1"/>
</dbReference>
<comment type="subcellular location">
    <subcellularLocation>
        <location evidence="12">Cytoplasm</location>
    </subcellularLocation>
</comment>